<dbReference type="OrthoDB" id="2128042at2759"/>
<comment type="caution">
    <text evidence="3">The sequence shown here is derived from an EMBL/GenBank/DDBJ whole genome shotgun (WGS) entry which is preliminary data.</text>
</comment>
<dbReference type="PANTHER" id="PTHR36424">
    <property type="entry name" value="PHEROMONE-REGULATED MEMBRANE PROTEIN 6"/>
    <property type="match status" value="1"/>
</dbReference>
<dbReference type="EMBL" id="SWFT01000105">
    <property type="protein sequence ID" value="KAA8901182.1"/>
    <property type="molecule type" value="Genomic_DNA"/>
</dbReference>
<dbReference type="RefSeq" id="XP_034011805.1">
    <property type="nucleotide sequence ID" value="XM_034156327.1"/>
</dbReference>
<feature type="transmembrane region" description="Helical" evidence="2">
    <location>
        <begin position="85"/>
        <end position="106"/>
    </location>
</feature>
<evidence type="ECO:0000313" key="3">
    <source>
        <dbReference type="EMBL" id="KAA8901182.1"/>
    </source>
</evidence>
<dbReference type="Proteomes" id="UP000449547">
    <property type="component" value="Unassembled WGS sequence"/>
</dbReference>
<organism evidence="3 4">
    <name type="scientific">Diutina rugosa</name>
    <name type="common">Yeast</name>
    <name type="synonym">Candida rugosa</name>
    <dbReference type="NCBI Taxonomy" id="5481"/>
    <lineage>
        <taxon>Eukaryota</taxon>
        <taxon>Fungi</taxon>
        <taxon>Dikarya</taxon>
        <taxon>Ascomycota</taxon>
        <taxon>Saccharomycotina</taxon>
        <taxon>Pichiomycetes</taxon>
        <taxon>Debaryomycetaceae</taxon>
        <taxon>Diutina</taxon>
    </lineage>
</organism>
<dbReference type="GeneID" id="54782203"/>
<keyword evidence="2" id="KW-1133">Transmembrane helix</keyword>
<keyword evidence="2" id="KW-0812">Transmembrane</keyword>
<dbReference type="VEuPathDB" id="FungiDB:DIURU_003552"/>
<dbReference type="PANTHER" id="PTHR36424:SF1">
    <property type="entry name" value="LOW AFFINITY K(+) TRANSPORTER 1-RELATED"/>
    <property type="match status" value="1"/>
</dbReference>
<protein>
    <recommendedName>
        <fullName evidence="5">Vacuolar membrane protein</fullName>
    </recommendedName>
</protein>
<dbReference type="GO" id="GO:0015079">
    <property type="term" value="F:potassium ion transmembrane transporter activity"/>
    <property type="evidence" value="ECO:0007669"/>
    <property type="project" value="InterPro"/>
</dbReference>
<keyword evidence="4" id="KW-1185">Reference proteome</keyword>
<accession>A0A642UL23</accession>
<sequence length="543" mass="62238">MGKSSDLEAGTSRFELDDSTFDMVDATSFRNYRCGTLTAYTYSLSMMVFSVALLGVDIYTCLNILVFKRWGTNEETSVIPYNFDVAKWIFTGCIIFQFCLLLYHWFWAIRAIKSHKIASVYLNQYARAVYSLKSYDYFCLFHAVKYKDYFDWACFYAYEQLDNAPQLLLADAPRQVINILTLREYATKYDGNVLDNIKIIATTNIHLSVLLSLIVLSIVIWCIFMFMFIYGMIIAPFMIVKTRRQFGKPLKQYCTDTLNMLVRDLVRKHHLSREELISRGILDRKQVYANPLLHGTTQEFKHVHRYDEKHPIHVNEDSVSVTSSFENVAVQPTDFTQNIYGSTHHAKSKSSLTYASPHNRTASPSDLTFQKLSTNQFIQPSMQQSGLHVTTDTFNSVPIDPFASPDDAYVPTNENFGMSSRQVNEFYNGPTRGPEHAYQPSTNNMVMDEQPQNRKESLSQRQYNDFDLGEDSNMGPKSLAPSRPSLPTDETLASPFSDVSEYEPEILYRPQQGVPYPIEGVPYPVRGVSLYNDGRTYSLEHTS</sequence>
<evidence type="ECO:0000256" key="2">
    <source>
        <dbReference type="SAM" id="Phobius"/>
    </source>
</evidence>
<keyword evidence="2" id="KW-0472">Membrane</keyword>
<name>A0A642UL23_DIURU</name>
<proteinExistence type="predicted"/>
<feature type="transmembrane region" description="Helical" evidence="2">
    <location>
        <begin position="39"/>
        <end position="65"/>
    </location>
</feature>
<dbReference type="Pfam" id="PF16944">
    <property type="entry name" value="KCH"/>
    <property type="match status" value="1"/>
</dbReference>
<feature type="region of interest" description="Disordered" evidence="1">
    <location>
        <begin position="423"/>
        <end position="498"/>
    </location>
</feature>
<evidence type="ECO:0000256" key="1">
    <source>
        <dbReference type="SAM" id="MobiDB-lite"/>
    </source>
</evidence>
<evidence type="ECO:0000313" key="4">
    <source>
        <dbReference type="Proteomes" id="UP000449547"/>
    </source>
</evidence>
<gene>
    <name evidence="3" type="ORF">DIURU_003552</name>
</gene>
<reference evidence="3 4" key="1">
    <citation type="submission" date="2019-07" db="EMBL/GenBank/DDBJ databases">
        <title>Genome assembly of two rare yeast pathogens: Diutina rugosa and Trichomonascus ciferrii.</title>
        <authorList>
            <person name="Mixao V."/>
            <person name="Saus E."/>
            <person name="Hansen A."/>
            <person name="Lass-Flor C."/>
            <person name="Gabaldon T."/>
        </authorList>
    </citation>
    <scope>NUCLEOTIDE SEQUENCE [LARGE SCALE GENOMIC DNA]</scope>
    <source>
        <strain evidence="3 4">CBS 613</strain>
    </source>
</reference>
<dbReference type="AlphaFoldDB" id="A0A642UL23"/>
<dbReference type="OMA" id="WIRTILC"/>
<dbReference type="GO" id="GO:0005886">
    <property type="term" value="C:plasma membrane"/>
    <property type="evidence" value="ECO:0007669"/>
    <property type="project" value="InterPro"/>
</dbReference>
<dbReference type="InterPro" id="IPR031606">
    <property type="entry name" value="Kch1/2"/>
</dbReference>
<evidence type="ECO:0008006" key="5">
    <source>
        <dbReference type="Google" id="ProtNLM"/>
    </source>
</evidence>
<feature type="transmembrane region" description="Helical" evidence="2">
    <location>
        <begin position="207"/>
        <end position="240"/>
    </location>
</feature>